<accession>A0A8J3WGC6</accession>
<name>A0A8J3WGC6_PLARO</name>
<dbReference type="EMBL" id="BOOI01000080">
    <property type="protein sequence ID" value="GIH88400.1"/>
    <property type="molecule type" value="Genomic_DNA"/>
</dbReference>
<dbReference type="Proteomes" id="UP000655044">
    <property type="component" value="Unassembled WGS sequence"/>
</dbReference>
<gene>
    <name evidence="1" type="ORF">Pro02_68080</name>
</gene>
<dbReference type="RefSeq" id="WP_084780119.1">
    <property type="nucleotide sequence ID" value="NZ_BMQP01000053.1"/>
</dbReference>
<comment type="caution">
    <text evidence="1">The sequence shown here is derived from an EMBL/GenBank/DDBJ whole genome shotgun (WGS) entry which is preliminary data.</text>
</comment>
<reference evidence="1" key="1">
    <citation type="submission" date="2021-01" db="EMBL/GenBank/DDBJ databases">
        <title>Whole genome shotgun sequence of Planobispora rosea NBRC 15558.</title>
        <authorList>
            <person name="Komaki H."/>
            <person name="Tamura T."/>
        </authorList>
    </citation>
    <scope>NUCLEOTIDE SEQUENCE</scope>
    <source>
        <strain evidence="1">NBRC 15558</strain>
    </source>
</reference>
<dbReference type="Pfam" id="PF06067">
    <property type="entry name" value="DUF932"/>
    <property type="match status" value="1"/>
</dbReference>
<protein>
    <submittedName>
        <fullName evidence="1">Uncharacterized protein</fullName>
    </submittedName>
</protein>
<dbReference type="OrthoDB" id="576140at2"/>
<dbReference type="InterPro" id="IPR026325">
    <property type="entry name" value="DUF932"/>
</dbReference>
<sequence>MKNAHSIGALHEGQRVFVSLRLPESVRVDAAGIHDEIVPFVVMLNSHDGRSPARVLITPWRPVCANTERFAVRDAYTRWSVRHAAGALDRLGEARRTLGLTTVYCRQGAAEETTLARTDILIDDMRALIDELWPIEQDATAHKRLMLLARR</sequence>
<dbReference type="AlphaFoldDB" id="A0A8J3WGC6"/>
<evidence type="ECO:0000313" key="2">
    <source>
        <dbReference type="Proteomes" id="UP000655044"/>
    </source>
</evidence>
<keyword evidence="2" id="KW-1185">Reference proteome</keyword>
<proteinExistence type="predicted"/>
<organism evidence="1 2">
    <name type="scientific">Planobispora rosea</name>
    <dbReference type="NCBI Taxonomy" id="35762"/>
    <lineage>
        <taxon>Bacteria</taxon>
        <taxon>Bacillati</taxon>
        <taxon>Actinomycetota</taxon>
        <taxon>Actinomycetes</taxon>
        <taxon>Streptosporangiales</taxon>
        <taxon>Streptosporangiaceae</taxon>
        <taxon>Planobispora</taxon>
    </lineage>
</organism>
<evidence type="ECO:0000313" key="1">
    <source>
        <dbReference type="EMBL" id="GIH88400.1"/>
    </source>
</evidence>